<dbReference type="InterPro" id="IPR004942">
    <property type="entry name" value="Roadblock/LAMTOR2_dom"/>
</dbReference>
<evidence type="ECO:0000313" key="2">
    <source>
        <dbReference type="EMBL" id="SNQ61942.1"/>
    </source>
</evidence>
<reference evidence="3" key="1">
    <citation type="submission" date="2017-06" db="EMBL/GenBank/DDBJ databases">
        <authorList>
            <person name="Cremers G."/>
        </authorList>
    </citation>
    <scope>NUCLEOTIDE SEQUENCE [LARGE SCALE GENOMIC DNA]</scope>
</reference>
<evidence type="ECO:0000259" key="1">
    <source>
        <dbReference type="SMART" id="SM00960"/>
    </source>
</evidence>
<dbReference type="Gene3D" id="3.30.450.30">
    <property type="entry name" value="Dynein light chain 2a, cytoplasmic"/>
    <property type="match status" value="1"/>
</dbReference>
<dbReference type="Pfam" id="PF03259">
    <property type="entry name" value="Robl_LC7"/>
    <property type="match status" value="1"/>
</dbReference>
<name>A0A284VRP1_9EURY</name>
<dbReference type="OrthoDB" id="69094at2157"/>
<dbReference type="SUPFAM" id="SSF103196">
    <property type="entry name" value="Roadblock/LC7 domain"/>
    <property type="match status" value="1"/>
</dbReference>
<keyword evidence="3" id="KW-1185">Reference proteome</keyword>
<proteinExistence type="predicted"/>
<dbReference type="SMART" id="SM00960">
    <property type="entry name" value="Robl_LC7"/>
    <property type="match status" value="1"/>
</dbReference>
<dbReference type="EMBL" id="FZMP01000202">
    <property type="protein sequence ID" value="SNQ61942.1"/>
    <property type="molecule type" value="Genomic_DNA"/>
</dbReference>
<gene>
    <name evidence="2" type="ORF">MNV_550032</name>
</gene>
<sequence>MVTKAELYLKVLQELEKSTTDVLSTAIVTPDGLIMSCTSSNCVDRETFAAYSAATFKHAGGAMGEISNEIADMLLSESKNHRLIIMRATDYALLIALTGKNAQIGVLLFEMQKTVRKIKEL</sequence>
<dbReference type="AlphaFoldDB" id="A0A284VRP1"/>
<organism evidence="2 3">
    <name type="scientific">Candidatus Methanoperedens nitratireducens</name>
    <dbReference type="NCBI Taxonomy" id="1392998"/>
    <lineage>
        <taxon>Archaea</taxon>
        <taxon>Methanobacteriati</taxon>
        <taxon>Methanobacteriota</taxon>
        <taxon>Stenosarchaea group</taxon>
        <taxon>Methanomicrobia</taxon>
        <taxon>Methanosarcinales</taxon>
        <taxon>ANME-2 cluster</taxon>
        <taxon>Candidatus Methanoperedentaceae</taxon>
        <taxon>Candidatus Methanoperedens</taxon>
    </lineage>
</organism>
<feature type="domain" description="Roadblock/LAMTOR2" evidence="1">
    <location>
        <begin position="8"/>
        <end position="98"/>
    </location>
</feature>
<dbReference type="RefSeq" id="WP_096206567.1">
    <property type="nucleotide sequence ID" value="NZ_FZMP01000202.1"/>
</dbReference>
<dbReference type="Proteomes" id="UP000218615">
    <property type="component" value="Unassembled WGS sequence"/>
</dbReference>
<evidence type="ECO:0000313" key="3">
    <source>
        <dbReference type="Proteomes" id="UP000218615"/>
    </source>
</evidence>
<protein>
    <submittedName>
        <fullName evidence="2">Putative Roadblock/LC7 family protein</fullName>
    </submittedName>
</protein>
<accession>A0A284VRP1</accession>